<dbReference type="PANTHER" id="PTHR32256:SF6">
    <property type="entry name" value="EGF-LIKE DOMAIN-CONTAINING PROTEIN"/>
    <property type="match status" value="1"/>
</dbReference>
<evidence type="ECO:0000313" key="2">
    <source>
        <dbReference type="EMBL" id="KAF2071906.1"/>
    </source>
</evidence>
<evidence type="ECO:0008006" key="4">
    <source>
        <dbReference type="Google" id="ProtNLM"/>
    </source>
</evidence>
<keyword evidence="1" id="KW-0732">Signal</keyword>
<organism evidence="2 3">
    <name type="scientific">Polysphondylium violaceum</name>
    <dbReference type="NCBI Taxonomy" id="133409"/>
    <lineage>
        <taxon>Eukaryota</taxon>
        <taxon>Amoebozoa</taxon>
        <taxon>Evosea</taxon>
        <taxon>Eumycetozoa</taxon>
        <taxon>Dictyostelia</taxon>
        <taxon>Dictyosteliales</taxon>
        <taxon>Dictyosteliaceae</taxon>
        <taxon>Polysphondylium</taxon>
    </lineage>
</organism>
<protein>
    <recommendedName>
        <fullName evidence="4">EGF-like domain-containing protein</fullName>
    </recommendedName>
</protein>
<reference evidence="2" key="1">
    <citation type="submission" date="2020-01" db="EMBL/GenBank/DDBJ databases">
        <title>Development of genomics and gene disruption for Polysphondylium violaceum indicates a role for the polyketide synthase stlB in stalk morphogenesis.</title>
        <authorList>
            <person name="Narita B."/>
            <person name="Kawabe Y."/>
            <person name="Kin K."/>
            <person name="Saito T."/>
            <person name="Gibbs R."/>
            <person name="Kuspa A."/>
            <person name="Muzny D."/>
            <person name="Queller D."/>
            <person name="Richards S."/>
            <person name="Strassman J."/>
            <person name="Sucgang R."/>
            <person name="Worley K."/>
            <person name="Schaap P."/>
        </authorList>
    </citation>
    <scope>NUCLEOTIDE SEQUENCE</scope>
    <source>
        <strain evidence="2">QSvi11</strain>
    </source>
</reference>
<feature type="signal peptide" evidence="1">
    <location>
        <begin position="1"/>
        <end position="19"/>
    </location>
</feature>
<dbReference type="OrthoDB" id="18757at2759"/>
<dbReference type="PANTHER" id="PTHR32256">
    <property type="match status" value="1"/>
</dbReference>
<keyword evidence="3" id="KW-1185">Reference proteome</keyword>
<evidence type="ECO:0000256" key="1">
    <source>
        <dbReference type="SAM" id="SignalP"/>
    </source>
</evidence>
<feature type="chain" id="PRO_5035152224" description="EGF-like domain-containing protein" evidence="1">
    <location>
        <begin position="20"/>
        <end position="396"/>
    </location>
</feature>
<sequence>MKFIVLLVSLLFFINGIFGNTCTIDSECGWRRSCPNSLEIHAGVGIDHSENKIYVMGVSKSFANTVIASIPINGGPIQIEYEITTDFMDLSALGIFKYLPKSKLLYTINSQRLGLMIGLYEKNGTLTSIWNARGFKFQADFNEHKQETLTCGFGIYKYESIPKTSGEANKQLYKNVNCLGLGRLDNFVYGVKAIETGSLFFKGSLECKDREESELSHLFKEPLQVSDMAVTSTHIYYSTMAGNGTDGIYEMPLSCDHTKKRLLVKDTTKRISLHNGIIYYATEGKLKSVSISSCESKTLYCNNGKYQGECACAKNYFGSECTKCNGQEVWDPKGSPNCLITDKYSITQCIYQWNCNTPFGYCDGANCRCRSSFYGSKCDKCDGKVTYKDGVPSCEN</sequence>
<dbReference type="InterPro" id="IPR053369">
    <property type="entry name" value="SrfA-induced_signal"/>
</dbReference>
<name>A0A8J4PZ08_9MYCE</name>
<dbReference type="Proteomes" id="UP000695562">
    <property type="component" value="Unassembled WGS sequence"/>
</dbReference>
<comment type="caution">
    <text evidence="2">The sequence shown here is derived from an EMBL/GenBank/DDBJ whole genome shotgun (WGS) entry which is preliminary data.</text>
</comment>
<gene>
    <name evidence="2" type="ORF">CYY_006785</name>
</gene>
<proteinExistence type="predicted"/>
<accession>A0A8J4PZ08</accession>
<dbReference type="EMBL" id="AJWJ01000328">
    <property type="protein sequence ID" value="KAF2071906.1"/>
    <property type="molecule type" value="Genomic_DNA"/>
</dbReference>
<evidence type="ECO:0000313" key="3">
    <source>
        <dbReference type="Proteomes" id="UP000695562"/>
    </source>
</evidence>
<dbReference type="AlphaFoldDB" id="A0A8J4PZ08"/>